<keyword evidence="2" id="KW-1185">Reference proteome</keyword>
<gene>
    <name evidence="1" type="ORF">QO018_005318</name>
</gene>
<proteinExistence type="predicted"/>
<accession>A0ABU0MSI7</accession>
<name>A0ABU0MSI7_9PROT</name>
<evidence type="ECO:0008006" key="3">
    <source>
        <dbReference type="Google" id="ProtNLM"/>
    </source>
</evidence>
<evidence type="ECO:0000313" key="1">
    <source>
        <dbReference type="EMBL" id="MDQ0536422.1"/>
    </source>
</evidence>
<organism evidence="1 2">
    <name type="scientific">Azospirillum picis</name>
    <dbReference type="NCBI Taxonomy" id="488438"/>
    <lineage>
        <taxon>Bacteria</taxon>
        <taxon>Pseudomonadati</taxon>
        <taxon>Pseudomonadota</taxon>
        <taxon>Alphaproteobacteria</taxon>
        <taxon>Rhodospirillales</taxon>
        <taxon>Azospirillaceae</taxon>
        <taxon>Azospirillum</taxon>
    </lineage>
</organism>
<dbReference type="EMBL" id="JAUSVU010000026">
    <property type="protein sequence ID" value="MDQ0536422.1"/>
    <property type="molecule type" value="Genomic_DNA"/>
</dbReference>
<reference evidence="1 2" key="1">
    <citation type="submission" date="2023-07" db="EMBL/GenBank/DDBJ databases">
        <title>Genomic Encyclopedia of Type Strains, Phase IV (KMG-IV): sequencing the most valuable type-strain genomes for metagenomic binning, comparative biology and taxonomic classification.</title>
        <authorList>
            <person name="Goeker M."/>
        </authorList>
    </citation>
    <scope>NUCLEOTIDE SEQUENCE [LARGE SCALE GENOMIC DNA]</scope>
    <source>
        <strain evidence="1 2">DSM 19922</strain>
    </source>
</reference>
<sequence length="175" mass="18448">MTMQNQTLLPPAIHVVMPASLPPSSYSRRMMEAVRAAGVEMTAHALPGQHPQIDPSAILAADVTLSRLPDGATVLLDGDALANLAASLPADDRRLRFVALVAHLHWNDPALGTEEAAVRRNLEQGVLALMRRIVVPDEVTAAAVQELGVPDHRLVRASAGPAGAATMIDALQGNL</sequence>
<comment type="caution">
    <text evidence="1">The sequence shown here is derived from an EMBL/GenBank/DDBJ whole genome shotgun (WGS) entry which is preliminary data.</text>
</comment>
<dbReference type="Proteomes" id="UP001244552">
    <property type="component" value="Unassembled WGS sequence"/>
</dbReference>
<evidence type="ECO:0000313" key="2">
    <source>
        <dbReference type="Proteomes" id="UP001244552"/>
    </source>
</evidence>
<protein>
    <recommendedName>
        <fullName evidence="3">Glycosyl transferase</fullName>
    </recommendedName>
</protein>